<evidence type="ECO:0000256" key="1">
    <source>
        <dbReference type="SAM" id="Phobius"/>
    </source>
</evidence>
<keyword evidence="3" id="KW-1185">Reference proteome</keyword>
<keyword evidence="1" id="KW-1133">Transmembrane helix</keyword>
<dbReference type="AlphaFoldDB" id="A0AAU9JXH1"/>
<feature type="transmembrane region" description="Helical" evidence="1">
    <location>
        <begin position="6"/>
        <end position="24"/>
    </location>
</feature>
<evidence type="ECO:0000313" key="2">
    <source>
        <dbReference type="EMBL" id="CAG9330449.1"/>
    </source>
</evidence>
<dbReference type="Proteomes" id="UP001162131">
    <property type="component" value="Unassembled WGS sequence"/>
</dbReference>
<gene>
    <name evidence="2" type="ORF">BSTOLATCC_MIC51039</name>
</gene>
<evidence type="ECO:0000313" key="3">
    <source>
        <dbReference type="Proteomes" id="UP001162131"/>
    </source>
</evidence>
<sequence>MNFKEMFLGSTVVVGICSLIYYFSYEKDKEKVDREIEKGVVVRILNELRKEFLRLDFDFLASTQLNEIEKGSNFDITDQFNRNLKNSQKKVLKKFNVTKETWRFACEVKYKDDNEIKALFLNIKNEMDCAKRGDSPINPALIPLFLTPELTLQILGELSDLKALEKYSSRENECENSDIFEVDENIKRKLFANYGLTVCRYPPEILLIASIYRENNDNYFNRQYREILNKQNVNPSQNEIKEFREKYSWLLK</sequence>
<keyword evidence="1" id="KW-0812">Transmembrane</keyword>
<name>A0AAU9JXH1_9CILI</name>
<dbReference type="EMBL" id="CAJZBQ010000051">
    <property type="protein sequence ID" value="CAG9330449.1"/>
    <property type="molecule type" value="Genomic_DNA"/>
</dbReference>
<keyword evidence="1" id="KW-0472">Membrane</keyword>
<accession>A0AAU9JXH1</accession>
<comment type="caution">
    <text evidence="2">The sequence shown here is derived from an EMBL/GenBank/DDBJ whole genome shotgun (WGS) entry which is preliminary data.</text>
</comment>
<reference evidence="2" key="1">
    <citation type="submission" date="2021-09" db="EMBL/GenBank/DDBJ databases">
        <authorList>
            <consortium name="AG Swart"/>
            <person name="Singh M."/>
            <person name="Singh A."/>
            <person name="Seah K."/>
            <person name="Emmerich C."/>
        </authorList>
    </citation>
    <scope>NUCLEOTIDE SEQUENCE</scope>
    <source>
        <strain evidence="2">ATCC30299</strain>
    </source>
</reference>
<protein>
    <submittedName>
        <fullName evidence="2">Uncharacterized protein</fullName>
    </submittedName>
</protein>
<proteinExistence type="predicted"/>
<organism evidence="2 3">
    <name type="scientific">Blepharisma stoltei</name>
    <dbReference type="NCBI Taxonomy" id="1481888"/>
    <lineage>
        <taxon>Eukaryota</taxon>
        <taxon>Sar</taxon>
        <taxon>Alveolata</taxon>
        <taxon>Ciliophora</taxon>
        <taxon>Postciliodesmatophora</taxon>
        <taxon>Heterotrichea</taxon>
        <taxon>Heterotrichida</taxon>
        <taxon>Blepharismidae</taxon>
        <taxon>Blepharisma</taxon>
    </lineage>
</organism>